<dbReference type="GO" id="GO:0050839">
    <property type="term" value="F:cell adhesion molecule binding"/>
    <property type="evidence" value="ECO:0007669"/>
    <property type="project" value="TreeGrafter"/>
</dbReference>
<comment type="caution">
    <text evidence="4">The sequence shown here is derived from an EMBL/GenBank/DDBJ whole genome shotgun (WGS) entry which is preliminary data.</text>
</comment>
<dbReference type="GO" id="GO:0031012">
    <property type="term" value="C:extracellular matrix"/>
    <property type="evidence" value="ECO:0007669"/>
    <property type="project" value="TreeGrafter"/>
</dbReference>
<feature type="compositionally biased region" description="Polar residues" evidence="1">
    <location>
        <begin position="209"/>
        <end position="226"/>
    </location>
</feature>
<evidence type="ECO:0000256" key="2">
    <source>
        <dbReference type="SAM" id="SignalP"/>
    </source>
</evidence>
<dbReference type="InterPro" id="IPR050904">
    <property type="entry name" value="Adhesion/Biosynth-related"/>
</dbReference>
<dbReference type="PANTHER" id="PTHR10900">
    <property type="entry name" value="PERIOSTIN-RELATED"/>
    <property type="match status" value="1"/>
</dbReference>
<reference evidence="4" key="2">
    <citation type="submission" date="2020-06" db="EMBL/GenBank/DDBJ databases">
        <authorList>
            <person name="Sheffer M."/>
        </authorList>
    </citation>
    <scope>NUCLEOTIDE SEQUENCE</scope>
</reference>
<dbReference type="GO" id="GO:0005615">
    <property type="term" value="C:extracellular space"/>
    <property type="evidence" value="ECO:0007669"/>
    <property type="project" value="TreeGrafter"/>
</dbReference>
<dbReference type="SMART" id="SM00554">
    <property type="entry name" value="FAS1"/>
    <property type="match status" value="2"/>
</dbReference>
<dbReference type="PANTHER" id="PTHR10900:SF77">
    <property type="entry name" value="FI19380P1"/>
    <property type="match status" value="1"/>
</dbReference>
<feature type="compositionally biased region" description="Low complexity" evidence="1">
    <location>
        <begin position="227"/>
        <end position="239"/>
    </location>
</feature>
<organism evidence="4 5">
    <name type="scientific">Argiope bruennichi</name>
    <name type="common">Wasp spider</name>
    <name type="synonym">Aranea bruennichi</name>
    <dbReference type="NCBI Taxonomy" id="94029"/>
    <lineage>
        <taxon>Eukaryota</taxon>
        <taxon>Metazoa</taxon>
        <taxon>Ecdysozoa</taxon>
        <taxon>Arthropoda</taxon>
        <taxon>Chelicerata</taxon>
        <taxon>Arachnida</taxon>
        <taxon>Araneae</taxon>
        <taxon>Araneomorphae</taxon>
        <taxon>Entelegynae</taxon>
        <taxon>Araneoidea</taxon>
        <taxon>Araneidae</taxon>
        <taxon>Argiope</taxon>
    </lineage>
</organism>
<accession>A0A8T0FXR8</accession>
<keyword evidence="5" id="KW-1185">Reference proteome</keyword>
<gene>
    <name evidence="4" type="ORF">HNY73_000293</name>
</gene>
<evidence type="ECO:0000313" key="5">
    <source>
        <dbReference type="Proteomes" id="UP000807504"/>
    </source>
</evidence>
<dbReference type="EMBL" id="JABXBU010000001">
    <property type="protein sequence ID" value="KAF8795841.1"/>
    <property type="molecule type" value="Genomic_DNA"/>
</dbReference>
<name>A0A8T0FXR8_ARGBR</name>
<dbReference type="GO" id="GO:0007155">
    <property type="term" value="P:cell adhesion"/>
    <property type="evidence" value="ECO:0007669"/>
    <property type="project" value="TreeGrafter"/>
</dbReference>
<dbReference type="GO" id="GO:0030198">
    <property type="term" value="P:extracellular matrix organization"/>
    <property type="evidence" value="ECO:0007669"/>
    <property type="project" value="TreeGrafter"/>
</dbReference>
<feature type="domain" description="FAS1" evidence="3">
    <location>
        <begin position="243"/>
        <end position="386"/>
    </location>
</feature>
<keyword evidence="2" id="KW-0732">Signal</keyword>
<dbReference type="InterPro" id="IPR036378">
    <property type="entry name" value="FAS1_dom_sf"/>
</dbReference>
<feature type="region of interest" description="Disordered" evidence="1">
    <location>
        <begin position="188"/>
        <end position="239"/>
    </location>
</feature>
<dbReference type="Gene3D" id="2.30.180.10">
    <property type="entry name" value="FAS1 domain"/>
    <property type="match status" value="2"/>
</dbReference>
<reference evidence="4" key="1">
    <citation type="journal article" date="2020" name="bioRxiv">
        <title>Chromosome-level reference genome of the European wasp spider Argiope bruennichi: a resource for studies on range expansion and evolutionary adaptation.</title>
        <authorList>
            <person name="Sheffer M.M."/>
            <person name="Hoppe A."/>
            <person name="Krehenwinkel H."/>
            <person name="Uhl G."/>
            <person name="Kuss A.W."/>
            <person name="Jensen L."/>
            <person name="Jensen C."/>
            <person name="Gillespie R.G."/>
            <person name="Hoff K.J."/>
            <person name="Prost S."/>
        </authorList>
    </citation>
    <scope>NUCLEOTIDE SEQUENCE</scope>
</reference>
<feature type="signal peptide" evidence="2">
    <location>
        <begin position="1"/>
        <end position="15"/>
    </location>
</feature>
<evidence type="ECO:0000259" key="3">
    <source>
        <dbReference type="PROSITE" id="PS50213"/>
    </source>
</evidence>
<dbReference type="Pfam" id="PF02469">
    <property type="entry name" value="Fasciclin"/>
    <property type="match status" value="2"/>
</dbReference>
<feature type="domain" description="FAS1" evidence="3">
    <location>
        <begin position="390"/>
        <end position="520"/>
    </location>
</feature>
<proteinExistence type="predicted"/>
<dbReference type="SUPFAM" id="SSF82153">
    <property type="entry name" value="FAS1 domain"/>
    <property type="match status" value="2"/>
</dbReference>
<sequence>MRAMLSAFCVAGVLATVVSSSALSREKRYAGAFSSAGFPFGVGGMAYAGPRMGSFGGFGNNNPTGAQVFNPFDMFRQDGFFNLMPMPFVVPVPIPSFPVFKNWYEGENVCKEEKILNTQMPDDVIPDDWKDDMPNINTDFSHEQETCKGTDKKYVCVKRVMGNNGEAQIKATKYECCHGFVRDPTGNPGCIESKNQNPNGSGQNSNGKLTQNDPTYYLYTGNNMRGSSSSSSSVSRSSSGIDLKNLLPTLRNMGALKLVSLVEKAGMVESLHSFNYTILCPENEALESIVDEDSPAENEIGIKFERHRMKKKRMFHNLLTNHLIPGFYKIDDFSDGQVLTAENPNSKIRINIYYTPEKIVTANCVPILSGDYFARNGIIHTIEKVLPVPTRTVADIIAGDVQFSVLKRMLSRAGLVQALRNPNKTFTIFAPTDSAFSHPYLERETNANEKCTVSVMKHHIIDHTICSSAIPQFAKSLNMIGELLSLSRDEYNKLYVDDVQIVVKDLVATNGVVHIIDGVLSTRQVSIYDWLSQTKKELKGLKKVIFSCQKGRIVFVSLHGQTSDRNGILHVSELDAVQHSTAMKANRYVDANTHDERLFADCFYRADR</sequence>
<dbReference type="PROSITE" id="PS50213">
    <property type="entry name" value="FAS1"/>
    <property type="match status" value="2"/>
</dbReference>
<dbReference type="AlphaFoldDB" id="A0A8T0FXR8"/>
<feature type="compositionally biased region" description="Low complexity" evidence="1">
    <location>
        <begin position="193"/>
        <end position="208"/>
    </location>
</feature>
<dbReference type="InterPro" id="IPR000782">
    <property type="entry name" value="FAS1_domain"/>
</dbReference>
<evidence type="ECO:0000313" key="4">
    <source>
        <dbReference type="EMBL" id="KAF8795841.1"/>
    </source>
</evidence>
<dbReference type="Proteomes" id="UP000807504">
    <property type="component" value="Unassembled WGS sequence"/>
</dbReference>
<evidence type="ECO:0000256" key="1">
    <source>
        <dbReference type="SAM" id="MobiDB-lite"/>
    </source>
</evidence>
<feature type="chain" id="PRO_5035896891" evidence="2">
    <location>
        <begin position="16"/>
        <end position="608"/>
    </location>
</feature>
<protein>
    <submittedName>
        <fullName evidence="4">Transforming growth factor-beta-induced like protein</fullName>
    </submittedName>
</protein>